<dbReference type="EMBL" id="BTGU01016405">
    <property type="protein sequence ID" value="GMN71110.1"/>
    <property type="molecule type" value="Genomic_DNA"/>
</dbReference>
<accession>A0AA88EDK7</accession>
<keyword evidence="5" id="KW-1185">Reference proteome</keyword>
<dbReference type="EMBL" id="BTGU01016408">
    <property type="protein sequence ID" value="GMN71125.1"/>
    <property type="molecule type" value="Genomic_DNA"/>
</dbReference>
<gene>
    <name evidence="1" type="ORF">TIFTF001_055123</name>
    <name evidence="2" type="ORF">TIFTF001_055124</name>
    <name evidence="3" type="ORF">TIFTF001_055125</name>
    <name evidence="4" type="ORF">TIFTF001_055126</name>
</gene>
<proteinExistence type="predicted"/>
<dbReference type="EMBL" id="BTGU01016407">
    <property type="protein sequence ID" value="GMN71120.1"/>
    <property type="molecule type" value="Genomic_DNA"/>
</dbReference>
<dbReference type="AlphaFoldDB" id="A0AA88EDK7"/>
<evidence type="ECO:0000313" key="2">
    <source>
        <dbReference type="EMBL" id="GMN71114.1"/>
    </source>
</evidence>
<protein>
    <submittedName>
        <fullName evidence="4">Uncharacterized protein</fullName>
    </submittedName>
</protein>
<comment type="caution">
    <text evidence="4">The sequence shown here is derived from an EMBL/GenBank/DDBJ whole genome shotgun (WGS) entry which is preliminary data.</text>
</comment>
<dbReference type="EMBL" id="BTGU01016406">
    <property type="protein sequence ID" value="GMN71114.1"/>
    <property type="molecule type" value="Genomic_DNA"/>
</dbReference>
<organism evidence="4 5">
    <name type="scientific">Ficus carica</name>
    <name type="common">Common fig</name>
    <dbReference type="NCBI Taxonomy" id="3494"/>
    <lineage>
        <taxon>Eukaryota</taxon>
        <taxon>Viridiplantae</taxon>
        <taxon>Streptophyta</taxon>
        <taxon>Embryophyta</taxon>
        <taxon>Tracheophyta</taxon>
        <taxon>Spermatophyta</taxon>
        <taxon>Magnoliopsida</taxon>
        <taxon>eudicotyledons</taxon>
        <taxon>Gunneridae</taxon>
        <taxon>Pentapetalae</taxon>
        <taxon>rosids</taxon>
        <taxon>fabids</taxon>
        <taxon>Rosales</taxon>
        <taxon>Moraceae</taxon>
        <taxon>Ficeae</taxon>
        <taxon>Ficus</taxon>
    </lineage>
</organism>
<evidence type="ECO:0000313" key="4">
    <source>
        <dbReference type="EMBL" id="GMN71125.1"/>
    </source>
</evidence>
<evidence type="ECO:0000313" key="5">
    <source>
        <dbReference type="Proteomes" id="UP001187192"/>
    </source>
</evidence>
<sequence length="65" mass="7523">MFPLLSEVGIPLKLAKLFKPKHLFSKARCKVTDLRRCSWFRGKQKDASSVRFPDRLNAMVMNKEG</sequence>
<name>A0AA88EDK7_FICCA</name>
<dbReference type="Proteomes" id="UP001187192">
    <property type="component" value="Unassembled WGS sequence"/>
</dbReference>
<evidence type="ECO:0000313" key="3">
    <source>
        <dbReference type="EMBL" id="GMN71120.1"/>
    </source>
</evidence>
<evidence type="ECO:0000313" key="1">
    <source>
        <dbReference type="EMBL" id="GMN71110.1"/>
    </source>
</evidence>
<reference evidence="4" key="1">
    <citation type="submission" date="2023-07" db="EMBL/GenBank/DDBJ databases">
        <title>draft genome sequence of fig (Ficus carica).</title>
        <authorList>
            <person name="Takahashi T."/>
            <person name="Nishimura K."/>
        </authorList>
    </citation>
    <scope>NUCLEOTIDE SEQUENCE</scope>
</reference>